<evidence type="ECO:0000313" key="3">
    <source>
        <dbReference type="Proteomes" id="UP001472677"/>
    </source>
</evidence>
<organism evidence="2 3">
    <name type="scientific">Hibiscus sabdariffa</name>
    <name type="common">roselle</name>
    <dbReference type="NCBI Taxonomy" id="183260"/>
    <lineage>
        <taxon>Eukaryota</taxon>
        <taxon>Viridiplantae</taxon>
        <taxon>Streptophyta</taxon>
        <taxon>Embryophyta</taxon>
        <taxon>Tracheophyta</taxon>
        <taxon>Spermatophyta</taxon>
        <taxon>Magnoliopsida</taxon>
        <taxon>eudicotyledons</taxon>
        <taxon>Gunneridae</taxon>
        <taxon>Pentapetalae</taxon>
        <taxon>rosids</taxon>
        <taxon>malvids</taxon>
        <taxon>Malvales</taxon>
        <taxon>Malvaceae</taxon>
        <taxon>Malvoideae</taxon>
        <taxon>Hibiscus</taxon>
    </lineage>
</organism>
<comment type="caution">
    <text evidence="2">The sequence shown here is derived from an EMBL/GenBank/DDBJ whole genome shotgun (WGS) entry which is preliminary data.</text>
</comment>
<name>A0ABR2F8R9_9ROSI</name>
<evidence type="ECO:0008006" key="4">
    <source>
        <dbReference type="Google" id="ProtNLM"/>
    </source>
</evidence>
<dbReference type="InterPro" id="IPR036457">
    <property type="entry name" value="PPM-type-like_dom_sf"/>
</dbReference>
<proteinExistence type="predicted"/>
<dbReference type="Proteomes" id="UP001472677">
    <property type="component" value="Unassembled WGS sequence"/>
</dbReference>
<sequence length="192" mass="21598">MHGVPLGCYKLYRSGGGRPSRLSVRHFPQDELFSENKKRSKATEDAAAASHNDSKGKPLCSREEEEEEVEELQVPRVTHGYDLVEDYVVVESRRIKGHDIGLYAIFDGHSGPDVAKYLPTHLFDKILDQANVNLKEVGDTCMQVMSKIREFGNAQQASQVLIKQALAWGSHDDISCILVAFHSWPFFPFKLP</sequence>
<dbReference type="SUPFAM" id="SSF81606">
    <property type="entry name" value="PP2C-like"/>
    <property type="match status" value="2"/>
</dbReference>
<protein>
    <recommendedName>
        <fullName evidence="4">Protein-serine/threonine phosphatase</fullName>
    </recommendedName>
</protein>
<feature type="region of interest" description="Disordered" evidence="1">
    <location>
        <begin position="33"/>
        <end position="70"/>
    </location>
</feature>
<reference evidence="2 3" key="1">
    <citation type="journal article" date="2024" name="G3 (Bethesda)">
        <title>Genome assembly of Hibiscus sabdariffa L. provides insights into metabolisms of medicinal natural products.</title>
        <authorList>
            <person name="Kim T."/>
        </authorList>
    </citation>
    <scope>NUCLEOTIDE SEQUENCE [LARGE SCALE GENOMIC DNA]</scope>
    <source>
        <strain evidence="2">TK-2024</strain>
        <tissue evidence="2">Old leaves</tissue>
    </source>
</reference>
<accession>A0ABR2F8R9</accession>
<feature type="compositionally biased region" description="Basic and acidic residues" evidence="1">
    <location>
        <begin position="34"/>
        <end position="44"/>
    </location>
</feature>
<evidence type="ECO:0000256" key="1">
    <source>
        <dbReference type="SAM" id="MobiDB-lite"/>
    </source>
</evidence>
<dbReference type="EMBL" id="JBBPBM010000007">
    <property type="protein sequence ID" value="KAK8574718.1"/>
    <property type="molecule type" value="Genomic_DNA"/>
</dbReference>
<keyword evidence="3" id="KW-1185">Reference proteome</keyword>
<gene>
    <name evidence="2" type="ORF">V6N12_062403</name>
</gene>
<feature type="compositionally biased region" description="Basic and acidic residues" evidence="1">
    <location>
        <begin position="52"/>
        <end position="62"/>
    </location>
</feature>
<evidence type="ECO:0000313" key="2">
    <source>
        <dbReference type="EMBL" id="KAK8574718.1"/>
    </source>
</evidence>
<dbReference type="Gene3D" id="3.60.40.10">
    <property type="entry name" value="PPM-type phosphatase domain"/>
    <property type="match status" value="2"/>
</dbReference>